<accession>A0A0A9A4F6</accession>
<protein>
    <submittedName>
        <fullName evidence="2">Uncharacterized protein</fullName>
    </submittedName>
</protein>
<evidence type="ECO:0000256" key="1">
    <source>
        <dbReference type="SAM" id="Coils"/>
    </source>
</evidence>
<feature type="coiled-coil region" evidence="1">
    <location>
        <begin position="17"/>
        <end position="127"/>
    </location>
</feature>
<dbReference type="AlphaFoldDB" id="A0A0A9A4F6"/>
<organism evidence="2">
    <name type="scientific">Arundo donax</name>
    <name type="common">Giant reed</name>
    <name type="synonym">Donax arundinaceus</name>
    <dbReference type="NCBI Taxonomy" id="35708"/>
    <lineage>
        <taxon>Eukaryota</taxon>
        <taxon>Viridiplantae</taxon>
        <taxon>Streptophyta</taxon>
        <taxon>Embryophyta</taxon>
        <taxon>Tracheophyta</taxon>
        <taxon>Spermatophyta</taxon>
        <taxon>Magnoliopsida</taxon>
        <taxon>Liliopsida</taxon>
        <taxon>Poales</taxon>
        <taxon>Poaceae</taxon>
        <taxon>PACMAD clade</taxon>
        <taxon>Arundinoideae</taxon>
        <taxon>Arundineae</taxon>
        <taxon>Arundo</taxon>
    </lineage>
</organism>
<name>A0A0A9A4F6_ARUDO</name>
<sequence>MFNENATRIMGRYDAYISQLKAENAKLIEDFENERTSAAERSRILEERLQRELEKERAAAVEKTRILEEKLQRELENEREASVERIKILEERLQRESKIAQSTASRSQTLEAENARLHEELENGRADNQALMSDILEKSDELATLKYYSNMFESDKTYLENQVDLLKKELEYTREEHARYVCKVLDAARAVPNNLEAHLGHDKTGRHLV</sequence>
<reference evidence="2" key="2">
    <citation type="journal article" date="2015" name="Data Brief">
        <title>Shoot transcriptome of the giant reed, Arundo donax.</title>
        <authorList>
            <person name="Barrero R.A."/>
            <person name="Guerrero F.D."/>
            <person name="Moolhuijzen P."/>
            <person name="Goolsby J.A."/>
            <person name="Tidwell J."/>
            <person name="Bellgard S.E."/>
            <person name="Bellgard M.I."/>
        </authorList>
    </citation>
    <scope>NUCLEOTIDE SEQUENCE</scope>
    <source>
        <tissue evidence="2">Shoot tissue taken approximately 20 cm above the soil surface</tissue>
    </source>
</reference>
<reference evidence="2" key="1">
    <citation type="submission" date="2014-09" db="EMBL/GenBank/DDBJ databases">
        <authorList>
            <person name="Magalhaes I.L.F."/>
            <person name="Oliveira U."/>
            <person name="Santos F.R."/>
            <person name="Vidigal T.H.D.A."/>
            <person name="Brescovit A.D."/>
            <person name="Santos A.J."/>
        </authorList>
    </citation>
    <scope>NUCLEOTIDE SEQUENCE</scope>
    <source>
        <tissue evidence="2">Shoot tissue taken approximately 20 cm above the soil surface</tissue>
    </source>
</reference>
<dbReference type="EMBL" id="GBRH01255973">
    <property type="protein sequence ID" value="JAD41922.1"/>
    <property type="molecule type" value="Transcribed_RNA"/>
</dbReference>
<proteinExistence type="predicted"/>
<evidence type="ECO:0000313" key="2">
    <source>
        <dbReference type="EMBL" id="JAD41922.1"/>
    </source>
</evidence>
<keyword evidence="1" id="KW-0175">Coiled coil</keyword>